<dbReference type="Gene3D" id="1.20.58.120">
    <property type="entry name" value="BAG domain"/>
    <property type="match status" value="1"/>
</dbReference>
<accession>A0AAD4JC18</accession>
<dbReference type="Gene3D" id="3.10.20.90">
    <property type="entry name" value="Phosphatidylinositol 3-kinase Catalytic Subunit, Chain A, domain 1"/>
    <property type="match status" value="1"/>
</dbReference>
<dbReference type="SMART" id="SM00264">
    <property type="entry name" value="BAG"/>
    <property type="match status" value="1"/>
</dbReference>
<dbReference type="GO" id="GO:0050821">
    <property type="term" value="P:protein stabilization"/>
    <property type="evidence" value="ECO:0007669"/>
    <property type="project" value="TreeGrafter"/>
</dbReference>
<dbReference type="GO" id="GO:0005737">
    <property type="term" value="C:cytoplasm"/>
    <property type="evidence" value="ECO:0007669"/>
    <property type="project" value="TreeGrafter"/>
</dbReference>
<comment type="caution">
    <text evidence="4">The sequence shown here is derived from an EMBL/GenBank/DDBJ whole genome shotgun (WGS) entry which is preliminary data.</text>
</comment>
<dbReference type="PANTHER" id="PTHR12329">
    <property type="entry name" value="BCL2-ASSOCIATED ATHANOGENE"/>
    <property type="match status" value="1"/>
</dbReference>
<name>A0AAD4JC18_PERFH</name>
<keyword evidence="5" id="KW-1185">Reference proteome</keyword>
<dbReference type="PANTHER" id="PTHR12329:SF38">
    <property type="entry name" value="BAG FAMILY MOLECULAR CHAPERONE REGULATOR-LIKE PROTEIN"/>
    <property type="match status" value="1"/>
</dbReference>
<evidence type="ECO:0000313" key="4">
    <source>
        <dbReference type="EMBL" id="KAH6831043.1"/>
    </source>
</evidence>
<dbReference type="EMBL" id="SDAM02000091">
    <property type="protein sequence ID" value="KAH6831043.1"/>
    <property type="molecule type" value="Genomic_DNA"/>
</dbReference>
<sequence length="239" mass="26993">MNKDDHYMMLRMKPKTAGVSTAAKGGGGWEVRPGGMLVQKRNSDCDKSFTHDSNIKVRVKYGSSYHEITLSSHANFGELKNSLSGPTGLQPKHQKLMFKEKERDSKLFLDAAGVKDGSKIILIEDEDGDELCRERQRFESYDDGKLEKALKDIAAVRFEVDNLAKLVTSIEMEINGGYKIVDRELSNLIELLMTQLIKLDGIAADGDVKMQRRVQVKRVQKYIEILDLLKIRNSGLEKM</sequence>
<proteinExistence type="predicted"/>
<dbReference type="PROSITE" id="PS50053">
    <property type="entry name" value="UBIQUITIN_2"/>
    <property type="match status" value="1"/>
</dbReference>
<evidence type="ECO:0000259" key="3">
    <source>
        <dbReference type="PROSITE" id="PS51035"/>
    </source>
</evidence>
<dbReference type="InterPro" id="IPR000626">
    <property type="entry name" value="Ubiquitin-like_dom"/>
</dbReference>
<dbReference type="InterPro" id="IPR039773">
    <property type="entry name" value="BAG_chaperone_regulator"/>
</dbReference>
<evidence type="ECO:0000313" key="5">
    <source>
        <dbReference type="Proteomes" id="UP001190926"/>
    </source>
</evidence>
<dbReference type="InterPro" id="IPR003103">
    <property type="entry name" value="BAG_domain"/>
</dbReference>
<dbReference type="GO" id="GO:0051087">
    <property type="term" value="F:protein-folding chaperone binding"/>
    <property type="evidence" value="ECO:0007669"/>
    <property type="project" value="InterPro"/>
</dbReference>
<organism evidence="4 5">
    <name type="scientific">Perilla frutescens var. hirtella</name>
    <name type="common">Perilla citriodora</name>
    <name type="synonym">Perilla setoyensis</name>
    <dbReference type="NCBI Taxonomy" id="608512"/>
    <lineage>
        <taxon>Eukaryota</taxon>
        <taxon>Viridiplantae</taxon>
        <taxon>Streptophyta</taxon>
        <taxon>Embryophyta</taxon>
        <taxon>Tracheophyta</taxon>
        <taxon>Spermatophyta</taxon>
        <taxon>Magnoliopsida</taxon>
        <taxon>eudicotyledons</taxon>
        <taxon>Gunneridae</taxon>
        <taxon>Pentapetalae</taxon>
        <taxon>asterids</taxon>
        <taxon>lamiids</taxon>
        <taxon>Lamiales</taxon>
        <taxon>Lamiaceae</taxon>
        <taxon>Nepetoideae</taxon>
        <taxon>Elsholtzieae</taxon>
        <taxon>Perilla</taxon>
    </lineage>
</organism>
<dbReference type="GO" id="GO:0000774">
    <property type="term" value="F:adenyl-nucleotide exchange factor activity"/>
    <property type="evidence" value="ECO:0007669"/>
    <property type="project" value="TreeGrafter"/>
</dbReference>
<dbReference type="InterPro" id="IPR029071">
    <property type="entry name" value="Ubiquitin-like_domsf"/>
</dbReference>
<protein>
    <submittedName>
        <fullName evidence="4">BCL-2-associated athanogene 1</fullName>
    </submittedName>
</protein>
<gene>
    <name evidence="4" type="ORF">C2S53_006809</name>
</gene>
<dbReference type="AlphaFoldDB" id="A0AAD4JC18"/>
<dbReference type="Proteomes" id="UP001190926">
    <property type="component" value="Unassembled WGS sequence"/>
</dbReference>
<dbReference type="SUPFAM" id="SSF54236">
    <property type="entry name" value="Ubiquitin-like"/>
    <property type="match status" value="1"/>
</dbReference>
<dbReference type="SUPFAM" id="SSF63491">
    <property type="entry name" value="BAG domain"/>
    <property type="match status" value="1"/>
</dbReference>
<feature type="domain" description="BAG" evidence="3">
    <location>
        <begin position="152"/>
        <end position="230"/>
    </location>
</feature>
<reference evidence="4 5" key="1">
    <citation type="journal article" date="2021" name="Nat. Commun.">
        <title>Incipient diploidization of the medicinal plant Perilla within 10,000 years.</title>
        <authorList>
            <person name="Zhang Y."/>
            <person name="Shen Q."/>
            <person name="Leng L."/>
            <person name="Zhang D."/>
            <person name="Chen S."/>
            <person name="Shi Y."/>
            <person name="Ning Z."/>
            <person name="Chen S."/>
        </authorList>
    </citation>
    <scope>NUCLEOTIDE SEQUENCE [LARGE SCALE GENOMIC DNA]</scope>
    <source>
        <strain evidence="5">cv. PC099</strain>
    </source>
</reference>
<evidence type="ECO:0000259" key="2">
    <source>
        <dbReference type="PROSITE" id="PS50053"/>
    </source>
</evidence>
<feature type="domain" description="Ubiquitin-like" evidence="2">
    <location>
        <begin position="53"/>
        <end position="129"/>
    </location>
</feature>
<dbReference type="PROSITE" id="PS51035">
    <property type="entry name" value="BAG"/>
    <property type="match status" value="1"/>
</dbReference>
<dbReference type="Pfam" id="PF02179">
    <property type="entry name" value="BAG"/>
    <property type="match status" value="1"/>
</dbReference>
<keyword evidence="1" id="KW-0143">Chaperone</keyword>
<evidence type="ECO:0000256" key="1">
    <source>
        <dbReference type="ARBA" id="ARBA00023186"/>
    </source>
</evidence>
<dbReference type="InterPro" id="IPR036533">
    <property type="entry name" value="BAG_dom_sf"/>
</dbReference>